<dbReference type="AlphaFoldDB" id="A0A1R2ASM0"/>
<dbReference type="EMBL" id="MPUH01001480">
    <property type="protein sequence ID" value="OMJ67533.1"/>
    <property type="molecule type" value="Genomic_DNA"/>
</dbReference>
<feature type="domain" description="C2H2-type" evidence="2">
    <location>
        <begin position="153"/>
        <end position="180"/>
    </location>
</feature>
<dbReference type="Proteomes" id="UP000187209">
    <property type="component" value="Unassembled WGS sequence"/>
</dbReference>
<evidence type="ECO:0000313" key="4">
    <source>
        <dbReference type="Proteomes" id="UP000187209"/>
    </source>
</evidence>
<reference evidence="3 4" key="1">
    <citation type="submission" date="2016-11" db="EMBL/GenBank/DDBJ databases">
        <title>The macronuclear genome of Stentor coeruleus: a giant cell with tiny introns.</title>
        <authorList>
            <person name="Slabodnick M."/>
            <person name="Ruby J.G."/>
            <person name="Reiff S.B."/>
            <person name="Swart E.C."/>
            <person name="Gosai S."/>
            <person name="Prabakaran S."/>
            <person name="Witkowska E."/>
            <person name="Larue G.E."/>
            <person name="Fisher S."/>
            <person name="Freeman R.M."/>
            <person name="Gunawardena J."/>
            <person name="Chu W."/>
            <person name="Stover N.A."/>
            <person name="Gregory B.D."/>
            <person name="Nowacki M."/>
            <person name="Derisi J."/>
            <person name="Roy S.W."/>
            <person name="Marshall W.F."/>
            <person name="Sood P."/>
        </authorList>
    </citation>
    <scope>NUCLEOTIDE SEQUENCE [LARGE SCALE GENOMIC DNA]</scope>
    <source>
        <strain evidence="3">WM001</strain>
    </source>
</reference>
<dbReference type="InterPro" id="IPR013087">
    <property type="entry name" value="Znf_C2H2_type"/>
</dbReference>
<dbReference type="PROSITE" id="PS00028">
    <property type="entry name" value="ZINC_FINGER_C2H2_1"/>
    <property type="match status" value="1"/>
</dbReference>
<accession>A0A1R2ASM0</accession>
<dbReference type="GO" id="GO:0008270">
    <property type="term" value="F:zinc ion binding"/>
    <property type="evidence" value="ECO:0007669"/>
    <property type="project" value="UniProtKB-KW"/>
</dbReference>
<gene>
    <name evidence="3" type="ORF">SteCoe_35280</name>
</gene>
<keyword evidence="4" id="KW-1185">Reference proteome</keyword>
<comment type="caution">
    <text evidence="3">The sequence shown here is derived from an EMBL/GenBank/DDBJ whole genome shotgun (WGS) entry which is preliminary data.</text>
</comment>
<keyword evidence="1" id="KW-0479">Metal-binding</keyword>
<evidence type="ECO:0000313" key="3">
    <source>
        <dbReference type="EMBL" id="OMJ67533.1"/>
    </source>
</evidence>
<evidence type="ECO:0000256" key="1">
    <source>
        <dbReference type="PROSITE-ProRule" id="PRU00042"/>
    </source>
</evidence>
<name>A0A1R2ASM0_9CILI</name>
<evidence type="ECO:0000259" key="2">
    <source>
        <dbReference type="PROSITE" id="PS50157"/>
    </source>
</evidence>
<proteinExistence type="predicted"/>
<keyword evidence="1" id="KW-0862">Zinc</keyword>
<organism evidence="3 4">
    <name type="scientific">Stentor coeruleus</name>
    <dbReference type="NCBI Taxonomy" id="5963"/>
    <lineage>
        <taxon>Eukaryota</taxon>
        <taxon>Sar</taxon>
        <taxon>Alveolata</taxon>
        <taxon>Ciliophora</taxon>
        <taxon>Postciliodesmatophora</taxon>
        <taxon>Heterotrichea</taxon>
        <taxon>Heterotrichida</taxon>
        <taxon>Stentoridae</taxon>
        <taxon>Stentor</taxon>
    </lineage>
</organism>
<dbReference type="PROSITE" id="PS50157">
    <property type="entry name" value="ZINC_FINGER_C2H2_2"/>
    <property type="match status" value="1"/>
</dbReference>
<protein>
    <recommendedName>
        <fullName evidence="2">C2H2-type domain-containing protein</fullName>
    </recommendedName>
</protein>
<keyword evidence="1" id="KW-0863">Zinc-finger</keyword>
<dbReference type="OrthoDB" id="6077919at2759"/>
<sequence>MFQQTEQSLRCREHYESPVRKVSHLPNTFIKIDVPVKNYPYFCCEIHEEEFEGEFQSEEENVLFCEEYEDLIFLNEKSAEDLKEMQLKDEIGIQCNEGMPVSLKYLSSMPVECSGAKIIVPKDRFGTLHDPLVILPRIDCKNIDEDSEDEGNYQCRHCFKLFITGQALGGHMSRKHPALR</sequence>